<dbReference type="RefSeq" id="NP_510204.1">
    <property type="nucleotide sequence ID" value="NM_077803.4"/>
</dbReference>
<evidence type="ECO:0000256" key="5">
    <source>
        <dbReference type="ARBA" id="ARBA00023004"/>
    </source>
</evidence>
<accession>Q27505</accession>
<dbReference type="Bgee" id="WBGene00010706">
    <property type="expression patterns" value="Expressed in adult organism and 1 other cell type or tissue"/>
</dbReference>
<dbReference type="AGR" id="WB:WBGene00010706"/>
<dbReference type="CTD" id="187184"/>
<dbReference type="Gene3D" id="1.10.630.10">
    <property type="entry name" value="Cytochrome P450"/>
    <property type="match status" value="1"/>
</dbReference>
<dbReference type="PRINTS" id="PR00463">
    <property type="entry name" value="EP450I"/>
</dbReference>
<dbReference type="GeneID" id="187184"/>
<dbReference type="PIR" id="T23523">
    <property type="entry name" value="T23523"/>
</dbReference>
<dbReference type="EMBL" id="BX284606">
    <property type="protein sequence ID" value="CAA90615.1"/>
    <property type="molecule type" value="Genomic_DNA"/>
</dbReference>
<dbReference type="AlphaFoldDB" id="Q27505"/>
<sequence length="492" mass="56686">MSILIVAFLVSITVYIAYFYWKVSKYPKGPFPLPFIGNILQIPSENIQEYLDDLSKTYGPCFTLWTPLPAIVLTDYEHVKEAFVTQGDAFIYRADRPPETLLQPHLNTGVLFSNGDNWRFQRRTALKILRDFGLGRNLMEEQVMRSVHEMLAQLERIADKKNVDMFWPIQLCVGNVINESLFSYHYKYEDSKKFETFVKVLDKHLKTVQGKTIFLMSAFPWLKHFPVIGELGYHRIKKNIQSYQEFINDEVTSQIKHYDGESEPENFVHAYMQQMKQSGNPNLDMNNLCASVIDFWLAGMETTSNSLRWHLAFMMKYPEIQDKVRKEILDNVGTARLPSMSDKPNMPYTQAVIHEVQRCSNMIPILGTHTNRDDILLKGKKIPTGTLVFAQIWSVLKNDPVFEESSKFNPDRYLMADGKTINKSVLERTIPFSVGKRNCVGEGLARMELFLIFSALIQKYEFIPKTNIDVKPVCGAVLTTKPYICELVPQAA</sequence>
<evidence type="ECO:0000313" key="11">
    <source>
        <dbReference type="WormBase" id="K09A11.3"/>
    </source>
</evidence>
<dbReference type="STRING" id="6239.K09A11.3.1"/>
<dbReference type="CDD" id="cd20617">
    <property type="entry name" value="CYP1_2-like"/>
    <property type="match status" value="1"/>
</dbReference>
<comment type="similarity">
    <text evidence="2 8">Belongs to the cytochrome P450 family.</text>
</comment>
<dbReference type="OrthoDB" id="1055148at2759"/>
<evidence type="ECO:0000256" key="7">
    <source>
        <dbReference type="PIRSR" id="PIRSR602401-1"/>
    </source>
</evidence>
<dbReference type="FunCoup" id="Q27505">
    <property type="interactions" value="32"/>
</dbReference>
<dbReference type="InterPro" id="IPR017972">
    <property type="entry name" value="Cyt_P450_CS"/>
</dbReference>
<keyword evidence="5 7" id="KW-0408">Iron</keyword>
<keyword evidence="6 8" id="KW-0503">Monooxygenase</keyword>
<evidence type="ECO:0000313" key="10">
    <source>
        <dbReference type="Proteomes" id="UP000001940"/>
    </source>
</evidence>
<dbReference type="PhylomeDB" id="Q27505"/>
<dbReference type="PeptideAtlas" id="Q27505"/>
<evidence type="ECO:0000256" key="3">
    <source>
        <dbReference type="ARBA" id="ARBA00022723"/>
    </source>
</evidence>
<dbReference type="PROSITE" id="PS00086">
    <property type="entry name" value="CYTOCHROME_P450"/>
    <property type="match status" value="1"/>
</dbReference>
<dbReference type="SMR" id="Q27505"/>
<dbReference type="GO" id="GO:0005506">
    <property type="term" value="F:iron ion binding"/>
    <property type="evidence" value="ECO:0007669"/>
    <property type="project" value="InterPro"/>
</dbReference>
<name>Q27505_CAEEL</name>
<dbReference type="SUPFAM" id="SSF48264">
    <property type="entry name" value="Cytochrome P450"/>
    <property type="match status" value="1"/>
</dbReference>
<evidence type="ECO:0000256" key="6">
    <source>
        <dbReference type="ARBA" id="ARBA00023033"/>
    </source>
</evidence>
<dbReference type="FunFam" id="1.10.630.10:FF:000036">
    <property type="entry name" value="CYtochrome P450 family"/>
    <property type="match status" value="1"/>
</dbReference>
<dbReference type="GO" id="GO:0020037">
    <property type="term" value="F:heme binding"/>
    <property type="evidence" value="ECO:0007669"/>
    <property type="project" value="InterPro"/>
</dbReference>
<keyword evidence="4 8" id="KW-0560">Oxidoreductase</keyword>
<dbReference type="OMA" id="AHRTFKS"/>
<keyword evidence="10" id="KW-1185">Reference proteome</keyword>
<evidence type="ECO:0000256" key="1">
    <source>
        <dbReference type="ARBA" id="ARBA00001971"/>
    </source>
</evidence>
<dbReference type="WormBase" id="K09A11.3">
    <property type="protein sequence ID" value="CE03474"/>
    <property type="gene ID" value="WBGene00010706"/>
    <property type="gene designation" value="cyp-14A2"/>
</dbReference>
<gene>
    <name evidence="11" type="primary">cyp-14a2</name>
    <name evidence="9" type="synonym">cyp-14A2</name>
    <name evidence="9" type="ORF">CELE_K09A11.3</name>
    <name evidence="11" type="ORF">K09A11.3</name>
</gene>
<proteinExistence type="inferred from homology"/>
<dbReference type="PRINTS" id="PR00385">
    <property type="entry name" value="P450"/>
</dbReference>
<reference evidence="9 10" key="1">
    <citation type="journal article" date="1998" name="Science">
        <title>Genome sequence of the nematode C. elegans: a platform for investigating biology.</title>
        <authorList>
            <consortium name="The C. elegans sequencing consortium"/>
            <person name="Sulson J.E."/>
            <person name="Waterston R."/>
        </authorList>
    </citation>
    <scope>NUCLEOTIDE SEQUENCE [LARGE SCALE GENOMIC DNA]</scope>
    <source>
        <strain evidence="9 10">Bristol N2</strain>
    </source>
</reference>
<dbReference type="UCSC" id="K09A11.3">
    <property type="organism name" value="c. elegans"/>
</dbReference>
<dbReference type="HOGENOM" id="CLU_001570_22_0_1"/>
<dbReference type="InterPro" id="IPR036396">
    <property type="entry name" value="Cyt_P450_sf"/>
</dbReference>
<dbReference type="InterPro" id="IPR002401">
    <property type="entry name" value="Cyt_P450_E_grp-I"/>
</dbReference>
<dbReference type="InterPro" id="IPR001128">
    <property type="entry name" value="Cyt_P450"/>
</dbReference>
<dbReference type="PANTHER" id="PTHR24284">
    <property type="entry name" value="CYTOCHROME P450 FAMILY"/>
    <property type="match status" value="1"/>
</dbReference>
<feature type="binding site" description="axial binding residue" evidence="7">
    <location>
        <position position="439"/>
    </location>
    <ligand>
        <name>heme</name>
        <dbReference type="ChEBI" id="CHEBI:30413"/>
    </ligand>
    <ligandPart>
        <name>Fe</name>
        <dbReference type="ChEBI" id="CHEBI:18248"/>
    </ligandPart>
</feature>
<evidence type="ECO:0000256" key="4">
    <source>
        <dbReference type="ARBA" id="ARBA00023002"/>
    </source>
</evidence>
<dbReference type="GO" id="GO:0016705">
    <property type="term" value="F:oxidoreductase activity, acting on paired donors, with incorporation or reduction of molecular oxygen"/>
    <property type="evidence" value="ECO:0007669"/>
    <property type="project" value="InterPro"/>
</dbReference>
<dbReference type="DIP" id="DIP-24964N"/>
<evidence type="ECO:0000313" key="9">
    <source>
        <dbReference type="EMBL" id="CAA90615.1"/>
    </source>
</evidence>
<dbReference type="eggNOG" id="KOG0156">
    <property type="taxonomic scope" value="Eukaryota"/>
</dbReference>
<evidence type="ECO:0000256" key="2">
    <source>
        <dbReference type="ARBA" id="ARBA00010617"/>
    </source>
</evidence>
<comment type="cofactor">
    <cofactor evidence="1 7">
        <name>heme</name>
        <dbReference type="ChEBI" id="CHEBI:30413"/>
    </cofactor>
</comment>
<organism evidence="9 10">
    <name type="scientific">Caenorhabditis elegans</name>
    <dbReference type="NCBI Taxonomy" id="6239"/>
    <lineage>
        <taxon>Eukaryota</taxon>
        <taxon>Metazoa</taxon>
        <taxon>Ecdysozoa</taxon>
        <taxon>Nematoda</taxon>
        <taxon>Chromadorea</taxon>
        <taxon>Rhabditida</taxon>
        <taxon>Rhabditina</taxon>
        <taxon>Rhabditomorpha</taxon>
        <taxon>Rhabditoidea</taxon>
        <taxon>Rhabditidae</taxon>
        <taxon>Peloderinae</taxon>
        <taxon>Caenorhabditis</taxon>
    </lineage>
</organism>
<dbReference type="PaxDb" id="6239-K09A11.3"/>
<evidence type="ECO:0000256" key="8">
    <source>
        <dbReference type="RuleBase" id="RU000461"/>
    </source>
</evidence>
<protein>
    <submittedName>
        <fullName evidence="9">CYtochrome P450 family</fullName>
    </submittedName>
</protein>
<dbReference type="GO" id="GO:0004497">
    <property type="term" value="F:monooxygenase activity"/>
    <property type="evidence" value="ECO:0007669"/>
    <property type="project" value="UniProtKB-KW"/>
</dbReference>
<keyword evidence="3 7" id="KW-0479">Metal-binding</keyword>
<dbReference type="Pfam" id="PF00067">
    <property type="entry name" value="p450"/>
    <property type="match status" value="1"/>
</dbReference>
<dbReference type="InParanoid" id="Q27505"/>
<keyword evidence="7 8" id="KW-0349">Heme</keyword>
<dbReference type="PANTHER" id="PTHR24284:SF11">
    <property type="entry name" value="CYTOCHROME P450 FAMILY"/>
    <property type="match status" value="1"/>
</dbReference>
<dbReference type="KEGG" id="cel:CELE_K09A11.3"/>
<dbReference type="Proteomes" id="UP000001940">
    <property type="component" value="Chromosome X"/>
</dbReference>